<dbReference type="InterPro" id="IPR002305">
    <property type="entry name" value="aa-tRNA-synth_Ic"/>
</dbReference>
<dbReference type="CDD" id="cd00805">
    <property type="entry name" value="TyrRS_core"/>
    <property type="match status" value="1"/>
</dbReference>
<evidence type="ECO:0000256" key="3">
    <source>
        <dbReference type="ARBA" id="ARBA00022741"/>
    </source>
</evidence>
<keyword evidence="6 9" id="KW-0030">Aminoacyl-tRNA synthetase</keyword>
<evidence type="ECO:0000256" key="5">
    <source>
        <dbReference type="ARBA" id="ARBA00022917"/>
    </source>
</evidence>
<dbReference type="InterPro" id="IPR014729">
    <property type="entry name" value="Rossmann-like_a/b/a_fold"/>
</dbReference>
<evidence type="ECO:0000256" key="10">
    <source>
        <dbReference type="SAM" id="MobiDB-lite"/>
    </source>
</evidence>
<evidence type="ECO:0000256" key="6">
    <source>
        <dbReference type="ARBA" id="ARBA00023146"/>
    </source>
</evidence>
<comment type="catalytic activity">
    <reaction evidence="8 9">
        <text>tRNA(Tyr) + L-tyrosine + ATP = L-tyrosyl-tRNA(Tyr) + AMP + diphosphate + H(+)</text>
        <dbReference type="Rhea" id="RHEA:10220"/>
        <dbReference type="Rhea" id="RHEA-COMP:9706"/>
        <dbReference type="Rhea" id="RHEA-COMP:9707"/>
        <dbReference type="ChEBI" id="CHEBI:15378"/>
        <dbReference type="ChEBI" id="CHEBI:30616"/>
        <dbReference type="ChEBI" id="CHEBI:33019"/>
        <dbReference type="ChEBI" id="CHEBI:58315"/>
        <dbReference type="ChEBI" id="CHEBI:78442"/>
        <dbReference type="ChEBI" id="CHEBI:78536"/>
        <dbReference type="ChEBI" id="CHEBI:456215"/>
        <dbReference type="EC" id="6.1.1.1"/>
    </reaction>
</comment>
<keyword evidence="3 9" id="KW-0547">Nucleotide-binding</keyword>
<evidence type="ECO:0000256" key="8">
    <source>
        <dbReference type="ARBA" id="ARBA00048248"/>
    </source>
</evidence>
<dbReference type="InterPro" id="IPR023617">
    <property type="entry name" value="Tyr-tRNA-ligase_arc/euk-type"/>
</dbReference>
<evidence type="ECO:0000256" key="4">
    <source>
        <dbReference type="ARBA" id="ARBA00022840"/>
    </source>
</evidence>
<dbReference type="NCBIfam" id="TIGR00234">
    <property type="entry name" value="tyrS"/>
    <property type="match status" value="1"/>
</dbReference>
<keyword evidence="2 9" id="KW-0436">Ligase</keyword>
<accession>A0ABR4AGV8</accession>
<evidence type="ECO:0000256" key="9">
    <source>
        <dbReference type="RuleBase" id="RU361234"/>
    </source>
</evidence>
<gene>
    <name evidence="11" type="ORF">N7G274_002802</name>
</gene>
<dbReference type="SUPFAM" id="SSF52374">
    <property type="entry name" value="Nucleotidylyl transferase"/>
    <property type="match status" value="1"/>
</dbReference>
<evidence type="ECO:0000256" key="1">
    <source>
        <dbReference type="ARBA" id="ARBA00013160"/>
    </source>
</evidence>
<comment type="similarity">
    <text evidence="9">Belongs to the class-I aminoacyl-tRNA synthetase family.</text>
</comment>
<keyword evidence="12" id="KW-1185">Reference proteome</keyword>
<dbReference type="PIRSF" id="PIRSF006588">
    <property type="entry name" value="TyrRS_arch_euk"/>
    <property type="match status" value="1"/>
</dbReference>
<protein>
    <recommendedName>
        <fullName evidence="1 9">Tyrosine--tRNA ligase</fullName>
        <ecNumber evidence="1 9">6.1.1.1</ecNumber>
    </recommendedName>
    <alternativeName>
        <fullName evidence="7 9">Tyrosyl-tRNA synthetase</fullName>
    </alternativeName>
</protein>
<dbReference type="Pfam" id="PF00579">
    <property type="entry name" value="tRNA-synt_1b"/>
    <property type="match status" value="1"/>
</dbReference>
<comment type="caution">
    <text evidence="11">The sequence shown here is derived from an EMBL/GenBank/DDBJ whole genome shotgun (WGS) entry which is preliminary data.</text>
</comment>
<feature type="region of interest" description="Disordered" evidence="10">
    <location>
        <begin position="355"/>
        <end position="392"/>
    </location>
</feature>
<evidence type="ECO:0000313" key="11">
    <source>
        <dbReference type="EMBL" id="KAL2045027.1"/>
    </source>
</evidence>
<proteinExistence type="inferred from homology"/>
<dbReference type="InterPro" id="IPR002307">
    <property type="entry name" value="Tyr-tRNA-ligase"/>
</dbReference>
<dbReference type="PANTHER" id="PTHR46264">
    <property type="entry name" value="TYROSINE-TRNA LIGASE"/>
    <property type="match status" value="1"/>
</dbReference>
<evidence type="ECO:0000313" key="12">
    <source>
        <dbReference type="Proteomes" id="UP001590950"/>
    </source>
</evidence>
<keyword evidence="5 9" id="KW-0648">Protein biosynthesis</keyword>
<dbReference type="Gene3D" id="3.40.50.620">
    <property type="entry name" value="HUPs"/>
    <property type="match status" value="1"/>
</dbReference>
<dbReference type="PANTHER" id="PTHR46264:SF4">
    <property type="entry name" value="TYROSINE--TRNA LIGASE, CYTOPLASMIC"/>
    <property type="match status" value="1"/>
</dbReference>
<dbReference type="InterPro" id="IPR050489">
    <property type="entry name" value="Tyr-tRNA_synthase"/>
</dbReference>
<dbReference type="EMBL" id="JBEFKJ010000008">
    <property type="protein sequence ID" value="KAL2045027.1"/>
    <property type="molecule type" value="Genomic_DNA"/>
</dbReference>
<name>A0ABR4AGV8_9LECA</name>
<reference evidence="11 12" key="1">
    <citation type="submission" date="2024-09" db="EMBL/GenBank/DDBJ databases">
        <title>Rethinking Asexuality: The Enigmatic Case of Functional Sexual Genes in Lepraria (Stereocaulaceae).</title>
        <authorList>
            <person name="Doellman M."/>
            <person name="Sun Y."/>
            <person name="Barcenas-Pena A."/>
            <person name="Lumbsch H.T."/>
            <person name="Grewe F."/>
        </authorList>
    </citation>
    <scope>NUCLEOTIDE SEQUENCE [LARGE SCALE GENOMIC DNA]</scope>
    <source>
        <strain evidence="11 12">Mercado 3170</strain>
    </source>
</reference>
<dbReference type="Gene3D" id="1.10.240.10">
    <property type="entry name" value="Tyrosyl-Transfer RNA Synthetase"/>
    <property type="match status" value="1"/>
</dbReference>
<dbReference type="EC" id="6.1.1.1" evidence="1 9"/>
<dbReference type="Proteomes" id="UP001590950">
    <property type="component" value="Unassembled WGS sequence"/>
</dbReference>
<feature type="compositionally biased region" description="Basic and acidic residues" evidence="10">
    <location>
        <begin position="355"/>
        <end position="366"/>
    </location>
</feature>
<dbReference type="NCBIfam" id="NF006330">
    <property type="entry name" value="PRK08560.1"/>
    <property type="match status" value="1"/>
</dbReference>
<feature type="compositionally biased region" description="Basic and acidic residues" evidence="10">
    <location>
        <begin position="373"/>
        <end position="391"/>
    </location>
</feature>
<dbReference type="PRINTS" id="PR01040">
    <property type="entry name" value="TRNASYNTHTYR"/>
</dbReference>
<sequence length="412" mass="45646">MAETLRADEKIALIKEQLQEVLKPEIIEDVIKQQDRPLVIYWGTATTGRPHCGYFVPMVKIAHFLKAGCKVKILLADIHGFLDNLKAPIELVQFRAEYYKFVTTALLRSVNVPIERIEFVLGSSYQLSGKYTMDLFRLSSVVTEHDAKKAGAEVVKQVENATLSGLIYPLMQALDEEHLGVDAQFGGVDQRKIFTLAAEQLPKVGYKERAHLMNPMVPGLAGGKMSSSDPDSKIDVLETADGVRKKLKKAHAAPKEVEGNGIISFVEYVLLPVSALKSGGQGRFVVERKEGEPLVYTDIESLKKDYEADILMPQLLKPAATNALIELLKPIQEEYLRTQAWIDIEKKAYPPPEIKKKEKKVKDRGSRFPGAAKDVEAKADGHVEGKAKDQVDLAADAEDAMRKLDVRANGTG</sequence>
<keyword evidence="4 9" id="KW-0067">ATP-binding</keyword>
<evidence type="ECO:0000256" key="7">
    <source>
        <dbReference type="ARBA" id="ARBA00033323"/>
    </source>
</evidence>
<evidence type="ECO:0000256" key="2">
    <source>
        <dbReference type="ARBA" id="ARBA00022598"/>
    </source>
</evidence>
<organism evidence="11 12">
    <name type="scientific">Stereocaulon virgatum</name>
    <dbReference type="NCBI Taxonomy" id="373712"/>
    <lineage>
        <taxon>Eukaryota</taxon>
        <taxon>Fungi</taxon>
        <taxon>Dikarya</taxon>
        <taxon>Ascomycota</taxon>
        <taxon>Pezizomycotina</taxon>
        <taxon>Lecanoromycetes</taxon>
        <taxon>OSLEUM clade</taxon>
        <taxon>Lecanoromycetidae</taxon>
        <taxon>Lecanorales</taxon>
        <taxon>Lecanorineae</taxon>
        <taxon>Stereocaulaceae</taxon>
        <taxon>Stereocaulon</taxon>
    </lineage>
</organism>